<feature type="transmembrane region" description="Helical" evidence="6">
    <location>
        <begin position="126"/>
        <end position="147"/>
    </location>
</feature>
<evidence type="ECO:0000313" key="8">
    <source>
        <dbReference type="EMBL" id="KTW31100.1"/>
    </source>
</evidence>
<evidence type="ECO:0000259" key="7">
    <source>
        <dbReference type="Pfam" id="PF01490"/>
    </source>
</evidence>
<evidence type="ECO:0000256" key="3">
    <source>
        <dbReference type="ARBA" id="ARBA00022692"/>
    </source>
</evidence>
<feature type="transmembrane region" description="Helical" evidence="6">
    <location>
        <begin position="410"/>
        <end position="432"/>
    </location>
</feature>
<keyword evidence="5 6" id="KW-0472">Membrane</keyword>
<feature type="transmembrane region" description="Helical" evidence="6">
    <location>
        <begin position="72"/>
        <end position="95"/>
    </location>
</feature>
<keyword evidence="3 6" id="KW-0812">Transmembrane</keyword>
<dbReference type="Gene3D" id="1.20.1740.10">
    <property type="entry name" value="Amino acid/polyamine transporter I"/>
    <property type="match status" value="1"/>
</dbReference>
<keyword evidence="4 6" id="KW-1133">Transmembrane helix</keyword>
<evidence type="ECO:0000256" key="5">
    <source>
        <dbReference type="ARBA" id="ARBA00023136"/>
    </source>
</evidence>
<proteinExistence type="inferred from homology"/>
<evidence type="ECO:0000313" key="9">
    <source>
        <dbReference type="Proteomes" id="UP000053447"/>
    </source>
</evidence>
<feature type="transmembrane region" description="Helical" evidence="6">
    <location>
        <begin position="348"/>
        <end position="368"/>
    </location>
</feature>
<dbReference type="InterPro" id="IPR013057">
    <property type="entry name" value="AA_transpt_TM"/>
</dbReference>
<sequence>MQQEPSEKLTDEKALDQVSLKKDTFQIEDAFQDTENAEIKYKTMLWWHATTLMISETVSLGVLSLPSMFATIGINLGLFFVLFLGIVATYTGYVLGQFKLKYPFVNTMSDAAFVLWGPTARSITGVVQVIFLIFCMGSHVLTGGIVFNVVTEHATCTIIFTVITTIICISITLPRTLKFVSYYSVSSCISIVVAVYLIMIAVSAGKKPADITFGFPKGTSFFRALNSITNIIFAYGGHIVFFNIMSEMKNPKEYTKALYCLQVFDIFVYLSVVLIYVYVGNEEFKRLSYVTALSAASPLIRKIAYLISIPTVIVSGVINGHIAAKYIMVYLDNKYKNLLHSRNTRSTVIWVLICSALWFISWLIAELIPIYNDLLGLIGSLFISWFTYGTGGIFWLYLEKGKYFVSKKSTCLFIVNTLIVAGTTFVMFFGVYSNIRAAYENRTVKGVFSCSE</sequence>
<dbReference type="PANTHER" id="PTHR22950:SF668">
    <property type="entry name" value="AMINO ACID TRANSPORTER (EUROFUNG)"/>
    <property type="match status" value="1"/>
</dbReference>
<dbReference type="Pfam" id="PF01490">
    <property type="entry name" value="Aa_trans"/>
    <property type="match status" value="1"/>
</dbReference>
<dbReference type="OrthoDB" id="294730at2759"/>
<feature type="transmembrane region" description="Helical" evidence="6">
    <location>
        <begin position="303"/>
        <end position="327"/>
    </location>
</feature>
<gene>
    <name evidence="8" type="ORF">T551_01652</name>
</gene>
<organism evidence="8 9">
    <name type="scientific">Pneumocystis jirovecii (strain RU7)</name>
    <name type="common">Human pneumocystis pneumonia agent</name>
    <dbReference type="NCBI Taxonomy" id="1408657"/>
    <lineage>
        <taxon>Eukaryota</taxon>
        <taxon>Fungi</taxon>
        <taxon>Dikarya</taxon>
        <taxon>Ascomycota</taxon>
        <taxon>Taphrinomycotina</taxon>
        <taxon>Pneumocystomycetes</taxon>
        <taxon>Pneumocystaceae</taxon>
        <taxon>Pneumocystis</taxon>
    </lineage>
</organism>
<evidence type="ECO:0000256" key="6">
    <source>
        <dbReference type="SAM" id="Phobius"/>
    </source>
</evidence>
<dbReference type="AlphaFoldDB" id="A0A0W4ZRV7"/>
<dbReference type="RefSeq" id="XP_018230090.1">
    <property type="nucleotide sequence ID" value="XM_018373915.1"/>
</dbReference>
<name>A0A0W4ZRV7_PNEJ7</name>
<dbReference type="Proteomes" id="UP000053447">
    <property type="component" value="Unassembled WGS sequence"/>
</dbReference>
<dbReference type="GO" id="GO:0015179">
    <property type="term" value="F:L-amino acid transmembrane transporter activity"/>
    <property type="evidence" value="ECO:0007669"/>
    <property type="project" value="TreeGrafter"/>
</dbReference>
<comment type="subcellular location">
    <subcellularLocation>
        <location evidence="1">Membrane</location>
        <topology evidence="1">Multi-pass membrane protein</topology>
    </subcellularLocation>
</comment>
<feature type="transmembrane region" description="Helical" evidence="6">
    <location>
        <begin position="180"/>
        <end position="204"/>
    </location>
</feature>
<protein>
    <recommendedName>
        <fullName evidence="7">Amino acid transporter transmembrane domain-containing protein</fullName>
    </recommendedName>
</protein>
<feature type="transmembrane region" description="Helical" evidence="6">
    <location>
        <begin position="224"/>
        <end position="245"/>
    </location>
</feature>
<dbReference type="STRING" id="1408657.A0A0W4ZRV7"/>
<dbReference type="VEuPathDB" id="FungiDB:T551_01652"/>
<evidence type="ECO:0000256" key="1">
    <source>
        <dbReference type="ARBA" id="ARBA00004141"/>
    </source>
</evidence>
<dbReference type="PANTHER" id="PTHR22950">
    <property type="entry name" value="AMINO ACID TRANSPORTER"/>
    <property type="match status" value="1"/>
</dbReference>
<keyword evidence="9" id="KW-1185">Reference proteome</keyword>
<accession>A0A0W4ZRV7</accession>
<feature type="transmembrane region" description="Helical" evidence="6">
    <location>
        <begin position="374"/>
        <end position="398"/>
    </location>
</feature>
<feature type="transmembrane region" description="Helical" evidence="6">
    <location>
        <begin position="257"/>
        <end position="279"/>
    </location>
</feature>
<dbReference type="GO" id="GO:0016020">
    <property type="term" value="C:membrane"/>
    <property type="evidence" value="ECO:0007669"/>
    <property type="project" value="UniProtKB-SubCell"/>
</dbReference>
<comment type="caution">
    <text evidence="8">The sequence shown here is derived from an EMBL/GenBank/DDBJ whole genome shotgun (WGS) entry which is preliminary data.</text>
</comment>
<dbReference type="EMBL" id="LFWA01000006">
    <property type="protein sequence ID" value="KTW31100.1"/>
    <property type="molecule type" value="Genomic_DNA"/>
</dbReference>
<dbReference type="GeneID" id="28940170"/>
<comment type="similarity">
    <text evidence="2">Belongs to the amino acid/polyamine transporter 2 family.</text>
</comment>
<feature type="domain" description="Amino acid transporter transmembrane" evidence="7">
    <location>
        <begin position="45"/>
        <end position="433"/>
    </location>
</feature>
<feature type="transmembrane region" description="Helical" evidence="6">
    <location>
        <begin position="45"/>
        <end position="66"/>
    </location>
</feature>
<reference evidence="9" key="1">
    <citation type="journal article" date="2016" name="Nat. Commun.">
        <title>Genome analysis of three Pneumocystis species reveals adaptation mechanisms to life exclusively in mammalian hosts.</title>
        <authorList>
            <person name="Ma L."/>
            <person name="Chen Z."/>
            <person name="Huang D.W."/>
            <person name="Kutty G."/>
            <person name="Ishihara M."/>
            <person name="Wang H."/>
            <person name="Abouelleil A."/>
            <person name="Bishop L."/>
            <person name="Davey E."/>
            <person name="Deng R."/>
            <person name="Deng X."/>
            <person name="Fan L."/>
            <person name="Fantoni G."/>
            <person name="Fitzgerald M."/>
            <person name="Gogineni E."/>
            <person name="Goldberg J.M."/>
            <person name="Handley G."/>
            <person name="Hu X."/>
            <person name="Huber C."/>
            <person name="Jiao X."/>
            <person name="Jones K."/>
            <person name="Levin J.Z."/>
            <person name="Liu Y."/>
            <person name="Macdonald P."/>
            <person name="Melnikov A."/>
            <person name="Raley C."/>
            <person name="Sassi M."/>
            <person name="Sherman B.T."/>
            <person name="Song X."/>
            <person name="Sykes S."/>
            <person name="Tran B."/>
            <person name="Walsh L."/>
            <person name="Xia Y."/>
            <person name="Yang J."/>
            <person name="Young S."/>
            <person name="Zeng Q."/>
            <person name="Zheng X."/>
            <person name="Stephens R."/>
            <person name="Nusbaum C."/>
            <person name="Birren B.W."/>
            <person name="Azadi P."/>
            <person name="Lempicki R.A."/>
            <person name="Cuomo C.A."/>
            <person name="Kovacs J.A."/>
        </authorList>
    </citation>
    <scope>NUCLEOTIDE SEQUENCE [LARGE SCALE GENOMIC DNA]</scope>
    <source>
        <strain evidence="9">RU7</strain>
    </source>
</reference>
<evidence type="ECO:0000256" key="2">
    <source>
        <dbReference type="ARBA" id="ARBA00008066"/>
    </source>
</evidence>
<feature type="transmembrane region" description="Helical" evidence="6">
    <location>
        <begin position="153"/>
        <end position="173"/>
    </location>
</feature>
<evidence type="ECO:0000256" key="4">
    <source>
        <dbReference type="ARBA" id="ARBA00022989"/>
    </source>
</evidence>